<dbReference type="RefSeq" id="WP_097313047.1">
    <property type="nucleotide sequence ID" value="NZ_CAJSIS010000108.1"/>
</dbReference>
<organism evidence="1 2">
    <name type="scientific">Escherichia coli</name>
    <dbReference type="NCBI Taxonomy" id="562"/>
    <lineage>
        <taxon>Bacteria</taxon>
        <taxon>Pseudomonadati</taxon>
        <taxon>Pseudomonadota</taxon>
        <taxon>Gammaproteobacteria</taxon>
        <taxon>Enterobacterales</taxon>
        <taxon>Enterobacteriaceae</taxon>
        <taxon>Escherichia</taxon>
    </lineage>
</organism>
<name>A0A8S7K4F9_ECOLX</name>
<protein>
    <recommendedName>
        <fullName evidence="3">Phage protein</fullName>
    </recommendedName>
</protein>
<proteinExistence type="predicted"/>
<comment type="caution">
    <text evidence="1">The sequence shown here is derived from an EMBL/GenBank/DDBJ whole genome shotgun (WGS) entry which is preliminary data.</text>
</comment>
<evidence type="ECO:0000313" key="1">
    <source>
        <dbReference type="EMBL" id="EFC9752916.1"/>
    </source>
</evidence>
<evidence type="ECO:0008006" key="3">
    <source>
        <dbReference type="Google" id="ProtNLM"/>
    </source>
</evidence>
<accession>A0A8S7K4F9</accession>
<dbReference type="AlphaFoldDB" id="A0A8S7K4F9"/>
<evidence type="ECO:0000313" key="2">
    <source>
        <dbReference type="Proteomes" id="UP000532204"/>
    </source>
</evidence>
<reference evidence="1 2" key="1">
    <citation type="submission" date="2019-05" db="EMBL/GenBank/DDBJ databases">
        <authorList>
            <consortium name="NARMS: The National Antimicrobial Resistance Monitoring System"/>
        </authorList>
    </citation>
    <scope>NUCLEOTIDE SEQUENCE [LARGE SCALE GENOMIC DNA]</scope>
    <source>
        <strain evidence="1 2">CVM N18EC122</strain>
    </source>
</reference>
<dbReference type="EMBL" id="AASEBA010000160">
    <property type="protein sequence ID" value="EFC9752916.1"/>
    <property type="molecule type" value="Genomic_DNA"/>
</dbReference>
<sequence>MKILEAIEITGCDFEDIDIEVLVGALVTIKRWNENYNKIKSDGKKSYLDIFREEGLKIISEYNLK</sequence>
<dbReference type="Proteomes" id="UP000532204">
    <property type="component" value="Unassembled WGS sequence"/>
</dbReference>
<gene>
    <name evidence="1" type="ORF">E6D34_27775</name>
</gene>